<accession>A0ABZ1NHS2</accession>
<evidence type="ECO:0000313" key="3">
    <source>
        <dbReference type="EMBL" id="WTY39363.1"/>
    </source>
</evidence>
<dbReference type="PRINTS" id="PR00081">
    <property type="entry name" value="GDHRDH"/>
</dbReference>
<evidence type="ECO:0000256" key="1">
    <source>
        <dbReference type="ARBA" id="ARBA00006484"/>
    </source>
</evidence>
<dbReference type="InterPro" id="IPR051122">
    <property type="entry name" value="SDR_DHRS6-like"/>
</dbReference>
<dbReference type="PRINTS" id="PR00080">
    <property type="entry name" value="SDRFAMILY"/>
</dbReference>
<dbReference type="CDD" id="cd05233">
    <property type="entry name" value="SDR_c"/>
    <property type="match status" value="1"/>
</dbReference>
<dbReference type="Pfam" id="PF13561">
    <property type="entry name" value="adh_short_C2"/>
    <property type="match status" value="1"/>
</dbReference>
<dbReference type="PANTHER" id="PTHR43477">
    <property type="entry name" value="DIHYDROANTICAPSIN 7-DEHYDROGENASE"/>
    <property type="match status" value="1"/>
</dbReference>
<organism evidence="3 4">
    <name type="scientific">Nocardia salmonicida</name>
    <dbReference type="NCBI Taxonomy" id="53431"/>
    <lineage>
        <taxon>Bacteria</taxon>
        <taxon>Bacillati</taxon>
        <taxon>Actinomycetota</taxon>
        <taxon>Actinomycetes</taxon>
        <taxon>Mycobacteriales</taxon>
        <taxon>Nocardiaceae</taxon>
        <taxon>Nocardia</taxon>
    </lineage>
</organism>
<sequence>MTEPSPAAARRVAIVTGAASGIGRATVELFAERGHDVVAVDISEHSSAGLGNGIVTLSGDVCADAVNQAAVDTALGRFGRLDTIVLNAGTGGTPPLESADAVRAADRILDVNLLGPIRGLRAAIPALRRFGGSAVLTASVAGLRGDAGNWAYNASKGALINLVRAVAIDYAAQGVRINAIAPGLTRTGITAGVQQDPALLAAIERRIPLGRFAEPREQAEAIWFLASPAAGYITGTTLVVDGGLDANLGILPLPGQSF</sequence>
<protein>
    <submittedName>
        <fullName evidence="3">SDR family oxidoreductase</fullName>
    </submittedName>
</protein>
<dbReference type="InterPro" id="IPR002347">
    <property type="entry name" value="SDR_fam"/>
</dbReference>
<gene>
    <name evidence="3" type="ORF">OG308_16745</name>
</gene>
<evidence type="ECO:0000313" key="4">
    <source>
        <dbReference type="Proteomes" id="UP001621418"/>
    </source>
</evidence>
<dbReference type="InterPro" id="IPR036291">
    <property type="entry name" value="NAD(P)-bd_dom_sf"/>
</dbReference>
<dbReference type="RefSeq" id="WP_405151333.1">
    <property type="nucleotide sequence ID" value="NZ_CP109527.1"/>
</dbReference>
<dbReference type="InterPro" id="IPR020904">
    <property type="entry name" value="Sc_DH/Rdtase_CS"/>
</dbReference>
<evidence type="ECO:0000256" key="2">
    <source>
        <dbReference type="ARBA" id="ARBA00023002"/>
    </source>
</evidence>
<name>A0ABZ1NHS2_9NOCA</name>
<dbReference type="Gene3D" id="3.40.50.720">
    <property type="entry name" value="NAD(P)-binding Rossmann-like Domain"/>
    <property type="match status" value="1"/>
</dbReference>
<keyword evidence="4" id="KW-1185">Reference proteome</keyword>
<dbReference type="Proteomes" id="UP001621418">
    <property type="component" value="Chromosome"/>
</dbReference>
<reference evidence="3 4" key="1">
    <citation type="submission" date="2022-10" db="EMBL/GenBank/DDBJ databases">
        <title>The complete genomes of actinobacterial strains from the NBC collection.</title>
        <authorList>
            <person name="Joergensen T.S."/>
            <person name="Alvarez Arevalo M."/>
            <person name="Sterndorff E.B."/>
            <person name="Faurdal D."/>
            <person name="Vuksanovic O."/>
            <person name="Mourched A.-S."/>
            <person name="Charusanti P."/>
            <person name="Shaw S."/>
            <person name="Blin K."/>
            <person name="Weber T."/>
        </authorList>
    </citation>
    <scope>NUCLEOTIDE SEQUENCE [LARGE SCALE GENOMIC DNA]</scope>
    <source>
        <strain evidence="3 4">NBC_01413</strain>
    </source>
</reference>
<dbReference type="PROSITE" id="PS00061">
    <property type="entry name" value="ADH_SHORT"/>
    <property type="match status" value="1"/>
</dbReference>
<dbReference type="PANTHER" id="PTHR43477:SF1">
    <property type="entry name" value="DIHYDROANTICAPSIN 7-DEHYDROGENASE"/>
    <property type="match status" value="1"/>
</dbReference>
<dbReference type="EMBL" id="CP109527">
    <property type="protein sequence ID" value="WTY39363.1"/>
    <property type="molecule type" value="Genomic_DNA"/>
</dbReference>
<keyword evidence="2" id="KW-0560">Oxidoreductase</keyword>
<dbReference type="SUPFAM" id="SSF51735">
    <property type="entry name" value="NAD(P)-binding Rossmann-fold domains"/>
    <property type="match status" value="1"/>
</dbReference>
<comment type="similarity">
    <text evidence="1">Belongs to the short-chain dehydrogenases/reductases (SDR) family.</text>
</comment>
<proteinExistence type="inferred from homology"/>